<feature type="signal peptide" evidence="3">
    <location>
        <begin position="1"/>
        <end position="21"/>
    </location>
</feature>
<evidence type="ECO:0000259" key="4">
    <source>
        <dbReference type="Pfam" id="PF10342"/>
    </source>
</evidence>
<comment type="caution">
    <text evidence="5">The sequence shown here is derived from an EMBL/GenBank/DDBJ whole genome shotgun (WGS) entry which is preliminary data.</text>
</comment>
<dbReference type="AlphaFoldDB" id="A0A167WA87"/>
<organism evidence="5 6">
    <name type="scientific">Niveomyces insectorum RCEF 264</name>
    <dbReference type="NCBI Taxonomy" id="1081102"/>
    <lineage>
        <taxon>Eukaryota</taxon>
        <taxon>Fungi</taxon>
        <taxon>Dikarya</taxon>
        <taxon>Ascomycota</taxon>
        <taxon>Pezizomycotina</taxon>
        <taxon>Sordariomycetes</taxon>
        <taxon>Hypocreomycetidae</taxon>
        <taxon>Hypocreales</taxon>
        <taxon>Cordycipitaceae</taxon>
        <taxon>Niveomyces</taxon>
    </lineage>
</organism>
<dbReference type="Pfam" id="PF10342">
    <property type="entry name" value="Kre9_KNH"/>
    <property type="match status" value="1"/>
</dbReference>
<proteinExistence type="predicted"/>
<protein>
    <submittedName>
        <fullName evidence="5">Cell wall beta-glucan synthesis</fullName>
    </submittedName>
</protein>
<gene>
    <name evidence="5" type="ORF">SPI_03691</name>
</gene>
<feature type="chain" id="PRO_5007893818" evidence="3">
    <location>
        <begin position="22"/>
        <end position="256"/>
    </location>
</feature>
<evidence type="ECO:0000256" key="1">
    <source>
        <dbReference type="ARBA" id="ARBA00022729"/>
    </source>
</evidence>
<dbReference type="OrthoDB" id="2260257at2759"/>
<sequence>MPFFTATLMALTALATRHALAQDPNFDSINRPLKDEKVPVGQAYTVSWTLPSADTPTGPITLTLIGGPSPQLLDPIAAIGHANNADLSFSWTVDASLGAEAVYGLNITLDADASHFQYSNPFQIVGGAAVVSSTTGTGGGATTGPSSATNTGSATTLTGSTTGSAATASTTETNGAASSTTAASNATASSTQSSSSSPSSTTSTARVTSAGGNKTGSAPPASETSGSAAVVARASAALAALAVALVTSMSMGVFGL</sequence>
<reference evidence="5 6" key="1">
    <citation type="journal article" date="2016" name="Genome Biol. Evol.">
        <title>Divergent and convergent evolution of fungal pathogenicity.</title>
        <authorList>
            <person name="Shang Y."/>
            <person name="Xiao G."/>
            <person name="Zheng P."/>
            <person name="Cen K."/>
            <person name="Zhan S."/>
            <person name="Wang C."/>
        </authorList>
    </citation>
    <scope>NUCLEOTIDE SEQUENCE [LARGE SCALE GENOMIC DNA]</scope>
    <source>
        <strain evidence="5 6">RCEF 264</strain>
    </source>
</reference>
<feature type="region of interest" description="Disordered" evidence="2">
    <location>
        <begin position="134"/>
        <end position="224"/>
    </location>
</feature>
<dbReference type="InterPro" id="IPR052982">
    <property type="entry name" value="SRP1/TIP1-like"/>
</dbReference>
<dbReference type="EMBL" id="AZHD01000005">
    <property type="protein sequence ID" value="OAA63528.1"/>
    <property type="molecule type" value="Genomic_DNA"/>
</dbReference>
<dbReference type="PANTHER" id="PTHR40633">
    <property type="entry name" value="MATRIX PROTEIN, PUTATIVE (AFU_ORTHOLOGUE AFUA_8G05410)-RELATED"/>
    <property type="match status" value="1"/>
</dbReference>
<dbReference type="Proteomes" id="UP000076874">
    <property type="component" value="Unassembled WGS sequence"/>
</dbReference>
<name>A0A167WA87_9HYPO</name>
<evidence type="ECO:0000256" key="3">
    <source>
        <dbReference type="SAM" id="SignalP"/>
    </source>
</evidence>
<evidence type="ECO:0000313" key="5">
    <source>
        <dbReference type="EMBL" id="OAA63528.1"/>
    </source>
</evidence>
<evidence type="ECO:0000313" key="6">
    <source>
        <dbReference type="Proteomes" id="UP000076874"/>
    </source>
</evidence>
<feature type="compositionally biased region" description="Low complexity" evidence="2">
    <location>
        <begin position="143"/>
        <end position="212"/>
    </location>
</feature>
<accession>A0A167WA87</accession>
<keyword evidence="1 3" id="KW-0732">Signal</keyword>
<dbReference type="PANTHER" id="PTHR40633:SF1">
    <property type="entry name" value="GPI ANCHORED SERINE-THREONINE RICH PROTEIN (AFU_ORTHOLOGUE AFUA_1G03630)"/>
    <property type="match status" value="1"/>
</dbReference>
<dbReference type="InterPro" id="IPR018466">
    <property type="entry name" value="Kre9/Knh1-like_N"/>
</dbReference>
<keyword evidence="6" id="KW-1185">Reference proteome</keyword>
<feature type="domain" description="Yeast cell wall synthesis Kre9/Knh1-like N-terminal" evidence="4">
    <location>
        <begin position="32"/>
        <end position="124"/>
    </location>
</feature>
<evidence type="ECO:0000256" key="2">
    <source>
        <dbReference type="SAM" id="MobiDB-lite"/>
    </source>
</evidence>